<protein>
    <recommendedName>
        <fullName evidence="4">HEAT repeat domain-containing protein</fullName>
    </recommendedName>
</protein>
<dbReference type="AlphaFoldDB" id="A0AA36I707"/>
<organism evidence="2 3">
    <name type="scientific">Effrenium voratum</name>
    <dbReference type="NCBI Taxonomy" id="2562239"/>
    <lineage>
        <taxon>Eukaryota</taxon>
        <taxon>Sar</taxon>
        <taxon>Alveolata</taxon>
        <taxon>Dinophyceae</taxon>
        <taxon>Suessiales</taxon>
        <taxon>Symbiodiniaceae</taxon>
        <taxon>Effrenium</taxon>
    </lineage>
</organism>
<dbReference type="Pfam" id="PF13646">
    <property type="entry name" value="HEAT_2"/>
    <property type="match status" value="1"/>
</dbReference>
<dbReference type="EMBL" id="CAUJNA010000749">
    <property type="protein sequence ID" value="CAJ1380824.1"/>
    <property type="molecule type" value="Genomic_DNA"/>
</dbReference>
<reference evidence="2" key="1">
    <citation type="submission" date="2023-08" db="EMBL/GenBank/DDBJ databases">
        <authorList>
            <person name="Chen Y."/>
            <person name="Shah S."/>
            <person name="Dougan E. K."/>
            <person name="Thang M."/>
            <person name="Chan C."/>
        </authorList>
    </citation>
    <scope>NUCLEOTIDE SEQUENCE</scope>
</reference>
<dbReference type="PROSITE" id="PS50077">
    <property type="entry name" value="HEAT_REPEAT"/>
    <property type="match status" value="1"/>
</dbReference>
<feature type="repeat" description="HEAT" evidence="1">
    <location>
        <begin position="269"/>
        <end position="307"/>
    </location>
</feature>
<dbReference type="Gene3D" id="1.25.10.10">
    <property type="entry name" value="Leucine-rich Repeat Variant"/>
    <property type="match status" value="2"/>
</dbReference>
<dbReference type="InterPro" id="IPR004155">
    <property type="entry name" value="PBS_lyase_HEAT"/>
</dbReference>
<evidence type="ECO:0008006" key="4">
    <source>
        <dbReference type="Google" id="ProtNLM"/>
    </source>
</evidence>
<name>A0AA36I707_9DINO</name>
<dbReference type="InterPro" id="IPR016024">
    <property type="entry name" value="ARM-type_fold"/>
</dbReference>
<dbReference type="SMART" id="SM00567">
    <property type="entry name" value="EZ_HEAT"/>
    <property type="match status" value="2"/>
</dbReference>
<comment type="caution">
    <text evidence="2">The sequence shown here is derived from an EMBL/GenBank/DDBJ whole genome shotgun (WGS) entry which is preliminary data.</text>
</comment>
<keyword evidence="3" id="KW-1185">Reference proteome</keyword>
<dbReference type="Proteomes" id="UP001178507">
    <property type="component" value="Unassembled WGS sequence"/>
</dbReference>
<proteinExistence type="predicted"/>
<evidence type="ECO:0000313" key="3">
    <source>
        <dbReference type="Proteomes" id="UP001178507"/>
    </source>
</evidence>
<sequence length="320" mass="33707">METLSEDDLLAHLAKDSRHRWELSQSLAGSGTRQQLEFLATQVGGDRRSAALLHWMGEAGATALASRLGEGCDGLTQRMAAVTLQGSGENGLAALDAVLAGPDRLARRNAAEALAFCGGCERMVARLEHPEADVRLCAVYGLSRAPQLPLSAARSLGARLKDAEPAVRQLAAEALEARERLGATALAEQLGEADAWQLAAQSLRRLGACGAKGACEALGLAVPPARRRAADLLVEMGEAGAQAALSCLGDQRPDVRRRAAEVLGRLACAEPAMAALLEDPDPYVRVSAARALQEQAEALGLSEKVAEVLSSRKACQRRRI</sequence>
<gene>
    <name evidence="2" type="ORF">EVOR1521_LOCUS8668</name>
</gene>
<dbReference type="InterPro" id="IPR011989">
    <property type="entry name" value="ARM-like"/>
</dbReference>
<accession>A0AA36I707</accession>
<dbReference type="InterPro" id="IPR021133">
    <property type="entry name" value="HEAT_type_2"/>
</dbReference>
<evidence type="ECO:0000313" key="2">
    <source>
        <dbReference type="EMBL" id="CAJ1380824.1"/>
    </source>
</evidence>
<dbReference type="SUPFAM" id="SSF48371">
    <property type="entry name" value="ARM repeat"/>
    <property type="match status" value="1"/>
</dbReference>
<evidence type="ECO:0000256" key="1">
    <source>
        <dbReference type="PROSITE-ProRule" id="PRU00103"/>
    </source>
</evidence>